<dbReference type="EC" id="3.2.1.15" evidence="3"/>
<name>A0AAP0BJR1_9ASPA</name>
<evidence type="ECO:0000256" key="4">
    <source>
        <dbReference type="ARBA" id="ARBA00022512"/>
    </source>
</evidence>
<keyword evidence="7 12" id="KW-0378">Hydrolase</keyword>
<evidence type="ECO:0000256" key="9">
    <source>
        <dbReference type="ARBA" id="ARBA00023316"/>
    </source>
</evidence>
<comment type="similarity">
    <text evidence="2 12">Belongs to the glycosyl hydrolase 28 family.</text>
</comment>
<evidence type="ECO:0000256" key="11">
    <source>
        <dbReference type="PROSITE-ProRule" id="PRU10052"/>
    </source>
</evidence>
<feature type="chain" id="PRO_5042938823" description="endo-polygalacturonase" evidence="13">
    <location>
        <begin position="22"/>
        <end position="448"/>
    </location>
</feature>
<dbReference type="EMBL" id="JBBWWQ010000007">
    <property type="protein sequence ID" value="KAK8942439.1"/>
    <property type="molecule type" value="Genomic_DNA"/>
</dbReference>
<evidence type="ECO:0000256" key="8">
    <source>
        <dbReference type="ARBA" id="ARBA00023295"/>
    </source>
</evidence>
<evidence type="ECO:0000256" key="1">
    <source>
        <dbReference type="ARBA" id="ARBA00004191"/>
    </source>
</evidence>
<feature type="active site" evidence="11">
    <location>
        <position position="278"/>
    </location>
</feature>
<comment type="catalytic activity">
    <reaction evidence="10">
        <text>(1,4-alpha-D-galacturonosyl)n+m + H2O = (1,4-alpha-D-galacturonosyl)n + (1,4-alpha-D-galacturonosyl)m.</text>
        <dbReference type="EC" id="3.2.1.15"/>
    </reaction>
</comment>
<sequence length="448" mass="48708">MAPKTIILLLSLLTRSLLIEAKPEDSKAFPAYYYPYEGEETLPLLDIESFLPAALDATVIDVDDYGAEGGAADDTTAFEQAWEAACSSARPVTLMVRKNASYHLKPVTFSGPCESDVSVMIEGTIQASSDRADWKGKNRRLWILFSNIENLRVGGGGIVDGNGRTWWQKSCKIDKSQPCKDAPTTLTFRSCNGLTVENLSLKDSPQVHIKFDNCNNVTATTLNIAAPEKSPNTDGIHVTETQNMQINDCVIGTGDDCISIVNGSHGVKANNISCGPGHGISIGSLGEKNSKAQVSDVTVDTAHLNGTTNGVRIKTWQGGKGYAKNILFQNIDMVDVQNPIIIDQNYCDKKTKCTPQKSNVQISNVHYKNIKGSSTSKIAINFNCSKSSPCRGIILDNINLILSDEDTDGAQSFCRNVEWIKKGVVVPPPCKQTIKSDTDEYGELMYVI</sequence>
<dbReference type="GO" id="GO:0004650">
    <property type="term" value="F:polygalacturonase activity"/>
    <property type="evidence" value="ECO:0007669"/>
    <property type="project" value="UniProtKB-EC"/>
</dbReference>
<dbReference type="GO" id="GO:0009830">
    <property type="term" value="P:cell wall modification involved in abscission"/>
    <property type="evidence" value="ECO:0007669"/>
    <property type="project" value="UniProtKB-ARBA"/>
</dbReference>
<comment type="caution">
    <text evidence="14">The sequence shown here is derived from an EMBL/GenBank/DDBJ whole genome shotgun (WGS) entry which is preliminary data.</text>
</comment>
<evidence type="ECO:0000256" key="12">
    <source>
        <dbReference type="RuleBase" id="RU361169"/>
    </source>
</evidence>
<evidence type="ECO:0000256" key="7">
    <source>
        <dbReference type="ARBA" id="ARBA00022801"/>
    </source>
</evidence>
<keyword evidence="6 13" id="KW-0732">Signal</keyword>
<dbReference type="Pfam" id="PF00295">
    <property type="entry name" value="Glyco_hydro_28"/>
    <property type="match status" value="1"/>
</dbReference>
<dbReference type="PANTHER" id="PTHR31375">
    <property type="match status" value="1"/>
</dbReference>
<dbReference type="SUPFAM" id="SSF51126">
    <property type="entry name" value="Pectin lyase-like"/>
    <property type="match status" value="1"/>
</dbReference>
<keyword evidence="15" id="KW-1185">Reference proteome</keyword>
<dbReference type="InterPro" id="IPR000743">
    <property type="entry name" value="Glyco_hydro_28"/>
</dbReference>
<keyword evidence="4" id="KW-0134">Cell wall</keyword>
<gene>
    <name evidence="14" type="ORF">KSP39_PZI009573</name>
</gene>
<accession>A0AAP0BJR1</accession>
<dbReference type="Proteomes" id="UP001418222">
    <property type="component" value="Unassembled WGS sequence"/>
</dbReference>
<keyword evidence="9" id="KW-0961">Cell wall biogenesis/degradation</keyword>
<evidence type="ECO:0000256" key="3">
    <source>
        <dbReference type="ARBA" id="ARBA00012736"/>
    </source>
</evidence>
<proteinExistence type="inferred from homology"/>
<dbReference type="PROSITE" id="PS00502">
    <property type="entry name" value="POLYGALACTURONASE"/>
    <property type="match status" value="1"/>
</dbReference>
<dbReference type="InterPro" id="IPR011050">
    <property type="entry name" value="Pectin_lyase_fold/virulence"/>
</dbReference>
<dbReference type="GO" id="GO:0005975">
    <property type="term" value="P:carbohydrate metabolic process"/>
    <property type="evidence" value="ECO:0007669"/>
    <property type="project" value="InterPro"/>
</dbReference>
<reference evidence="14 15" key="1">
    <citation type="journal article" date="2022" name="Nat. Plants">
        <title>Genomes of leafy and leafless Platanthera orchids illuminate the evolution of mycoheterotrophy.</title>
        <authorList>
            <person name="Li M.H."/>
            <person name="Liu K.W."/>
            <person name="Li Z."/>
            <person name="Lu H.C."/>
            <person name="Ye Q.L."/>
            <person name="Zhang D."/>
            <person name="Wang J.Y."/>
            <person name="Li Y.F."/>
            <person name="Zhong Z.M."/>
            <person name="Liu X."/>
            <person name="Yu X."/>
            <person name="Liu D.K."/>
            <person name="Tu X.D."/>
            <person name="Liu B."/>
            <person name="Hao Y."/>
            <person name="Liao X.Y."/>
            <person name="Jiang Y.T."/>
            <person name="Sun W.H."/>
            <person name="Chen J."/>
            <person name="Chen Y.Q."/>
            <person name="Ai Y."/>
            <person name="Zhai J.W."/>
            <person name="Wu S.S."/>
            <person name="Zhou Z."/>
            <person name="Hsiao Y.Y."/>
            <person name="Wu W.L."/>
            <person name="Chen Y.Y."/>
            <person name="Lin Y.F."/>
            <person name="Hsu J.L."/>
            <person name="Li C.Y."/>
            <person name="Wang Z.W."/>
            <person name="Zhao X."/>
            <person name="Zhong W.Y."/>
            <person name="Ma X.K."/>
            <person name="Ma L."/>
            <person name="Huang J."/>
            <person name="Chen G.Z."/>
            <person name="Huang M.Z."/>
            <person name="Huang L."/>
            <person name="Peng D.H."/>
            <person name="Luo Y.B."/>
            <person name="Zou S.Q."/>
            <person name="Chen S.P."/>
            <person name="Lan S."/>
            <person name="Tsai W.C."/>
            <person name="Van de Peer Y."/>
            <person name="Liu Z.J."/>
        </authorList>
    </citation>
    <scope>NUCLEOTIDE SEQUENCE [LARGE SCALE GENOMIC DNA]</scope>
    <source>
        <strain evidence="14">Lor287</strain>
    </source>
</reference>
<dbReference type="FunFam" id="2.160.20.10:FF:000028">
    <property type="entry name" value="Polygalacturonase QRT2"/>
    <property type="match status" value="1"/>
</dbReference>
<keyword evidence="5" id="KW-0964">Secreted</keyword>
<evidence type="ECO:0000256" key="10">
    <source>
        <dbReference type="ARBA" id="ARBA00034074"/>
    </source>
</evidence>
<dbReference type="GO" id="GO:0009901">
    <property type="term" value="P:anther dehiscence"/>
    <property type="evidence" value="ECO:0007669"/>
    <property type="project" value="UniProtKB-ARBA"/>
</dbReference>
<comment type="subcellular location">
    <subcellularLocation>
        <location evidence="1">Secreted</location>
        <location evidence="1">Cell wall</location>
    </subcellularLocation>
</comment>
<dbReference type="InterPro" id="IPR012334">
    <property type="entry name" value="Pectin_lyas_fold"/>
</dbReference>
<organism evidence="14 15">
    <name type="scientific">Platanthera zijinensis</name>
    <dbReference type="NCBI Taxonomy" id="2320716"/>
    <lineage>
        <taxon>Eukaryota</taxon>
        <taxon>Viridiplantae</taxon>
        <taxon>Streptophyta</taxon>
        <taxon>Embryophyta</taxon>
        <taxon>Tracheophyta</taxon>
        <taxon>Spermatophyta</taxon>
        <taxon>Magnoliopsida</taxon>
        <taxon>Liliopsida</taxon>
        <taxon>Asparagales</taxon>
        <taxon>Orchidaceae</taxon>
        <taxon>Orchidoideae</taxon>
        <taxon>Orchideae</taxon>
        <taxon>Orchidinae</taxon>
        <taxon>Platanthera</taxon>
    </lineage>
</organism>
<evidence type="ECO:0000256" key="6">
    <source>
        <dbReference type="ARBA" id="ARBA00022729"/>
    </source>
</evidence>
<evidence type="ECO:0000313" key="14">
    <source>
        <dbReference type="EMBL" id="KAK8942439.1"/>
    </source>
</evidence>
<protein>
    <recommendedName>
        <fullName evidence="3">endo-polygalacturonase</fullName>
        <ecNumber evidence="3">3.2.1.15</ecNumber>
    </recommendedName>
</protein>
<dbReference type="AlphaFoldDB" id="A0AAP0BJR1"/>
<evidence type="ECO:0000256" key="2">
    <source>
        <dbReference type="ARBA" id="ARBA00008834"/>
    </source>
</evidence>
<dbReference type="Gene3D" id="2.160.20.10">
    <property type="entry name" value="Single-stranded right-handed beta-helix, Pectin lyase-like"/>
    <property type="match status" value="1"/>
</dbReference>
<dbReference type="GO" id="GO:0010047">
    <property type="term" value="P:fruit dehiscence"/>
    <property type="evidence" value="ECO:0007669"/>
    <property type="project" value="UniProtKB-ARBA"/>
</dbReference>
<feature type="signal peptide" evidence="13">
    <location>
        <begin position="1"/>
        <end position="21"/>
    </location>
</feature>
<evidence type="ECO:0000256" key="13">
    <source>
        <dbReference type="SAM" id="SignalP"/>
    </source>
</evidence>
<keyword evidence="8 12" id="KW-0326">Glycosidase</keyword>
<evidence type="ECO:0000256" key="5">
    <source>
        <dbReference type="ARBA" id="ARBA00022525"/>
    </source>
</evidence>
<evidence type="ECO:0000313" key="15">
    <source>
        <dbReference type="Proteomes" id="UP001418222"/>
    </source>
</evidence>